<evidence type="ECO:0000313" key="2">
    <source>
        <dbReference type="Proteomes" id="UP000636960"/>
    </source>
</evidence>
<evidence type="ECO:0000313" key="1">
    <source>
        <dbReference type="EMBL" id="GIF00003.1"/>
    </source>
</evidence>
<sequence length="94" mass="10447">MVTMQQRPPRIFSADDILAGRVSLDGYPFRYIYITPSLSSVMSGRSGFRLKTGNNGPPDQMLSAVEFLEGRGWEVVTVDISAHVTCMRRIARPA</sequence>
<organism evidence="1 2">
    <name type="scientific">Paractinoplanes rishiriensis</name>
    <dbReference type="NCBI Taxonomy" id="1050105"/>
    <lineage>
        <taxon>Bacteria</taxon>
        <taxon>Bacillati</taxon>
        <taxon>Actinomycetota</taxon>
        <taxon>Actinomycetes</taxon>
        <taxon>Micromonosporales</taxon>
        <taxon>Micromonosporaceae</taxon>
        <taxon>Paractinoplanes</taxon>
    </lineage>
</organism>
<comment type="caution">
    <text evidence="1">The sequence shown here is derived from an EMBL/GenBank/DDBJ whole genome shotgun (WGS) entry which is preliminary data.</text>
</comment>
<accession>A0A919K758</accession>
<proteinExistence type="predicted"/>
<protein>
    <submittedName>
        <fullName evidence="1">Uncharacterized protein</fullName>
    </submittedName>
</protein>
<keyword evidence="2" id="KW-1185">Reference proteome</keyword>
<dbReference type="Proteomes" id="UP000636960">
    <property type="component" value="Unassembled WGS sequence"/>
</dbReference>
<gene>
    <name evidence="1" type="ORF">Ari01nite_74670</name>
</gene>
<reference evidence="1" key="1">
    <citation type="submission" date="2021-01" db="EMBL/GenBank/DDBJ databases">
        <title>Whole genome shotgun sequence of Actinoplanes rishiriensis NBRC 108556.</title>
        <authorList>
            <person name="Komaki H."/>
            <person name="Tamura T."/>
        </authorList>
    </citation>
    <scope>NUCLEOTIDE SEQUENCE</scope>
    <source>
        <strain evidence="1">NBRC 108556</strain>
    </source>
</reference>
<dbReference type="EMBL" id="BOMV01000078">
    <property type="protein sequence ID" value="GIF00003.1"/>
    <property type="molecule type" value="Genomic_DNA"/>
</dbReference>
<name>A0A919K758_9ACTN</name>
<dbReference type="AlphaFoldDB" id="A0A919K758"/>